<accession>A0A8J4RNU7</accession>
<dbReference type="PANTHER" id="PTHR36766:SF40">
    <property type="entry name" value="DISEASE RESISTANCE PROTEIN RGA3"/>
    <property type="match status" value="1"/>
</dbReference>
<keyword evidence="1" id="KW-0611">Plant defense</keyword>
<dbReference type="Gene3D" id="3.80.10.10">
    <property type="entry name" value="Ribonuclease Inhibitor"/>
    <property type="match status" value="2"/>
</dbReference>
<reference evidence="2" key="1">
    <citation type="submission" date="2020-03" db="EMBL/GenBank/DDBJ databases">
        <title>Castanea mollissima Vanexum genome sequencing.</title>
        <authorList>
            <person name="Staton M."/>
        </authorList>
    </citation>
    <scope>NUCLEOTIDE SEQUENCE</scope>
    <source>
        <tissue evidence="2">Leaf</tissue>
    </source>
</reference>
<organism evidence="2 3">
    <name type="scientific">Castanea mollissima</name>
    <name type="common">Chinese chestnut</name>
    <dbReference type="NCBI Taxonomy" id="60419"/>
    <lineage>
        <taxon>Eukaryota</taxon>
        <taxon>Viridiplantae</taxon>
        <taxon>Streptophyta</taxon>
        <taxon>Embryophyta</taxon>
        <taxon>Tracheophyta</taxon>
        <taxon>Spermatophyta</taxon>
        <taxon>Magnoliopsida</taxon>
        <taxon>eudicotyledons</taxon>
        <taxon>Gunneridae</taxon>
        <taxon>Pentapetalae</taxon>
        <taxon>rosids</taxon>
        <taxon>fabids</taxon>
        <taxon>Fagales</taxon>
        <taxon>Fagaceae</taxon>
        <taxon>Castanea</taxon>
    </lineage>
</organism>
<dbReference type="Proteomes" id="UP000737018">
    <property type="component" value="Unassembled WGS sequence"/>
</dbReference>
<evidence type="ECO:0008006" key="4">
    <source>
        <dbReference type="Google" id="ProtNLM"/>
    </source>
</evidence>
<dbReference type="AlphaFoldDB" id="A0A8J4RNU7"/>
<proteinExistence type="predicted"/>
<comment type="caution">
    <text evidence="2">The sequence shown here is derived from an EMBL/GenBank/DDBJ whole genome shotgun (WGS) entry which is preliminary data.</text>
</comment>
<protein>
    <recommendedName>
        <fullName evidence="4">Disease resistance protein</fullName>
    </recommendedName>
</protein>
<name>A0A8J4RNU7_9ROSI</name>
<evidence type="ECO:0000313" key="3">
    <source>
        <dbReference type="Proteomes" id="UP000737018"/>
    </source>
</evidence>
<dbReference type="EMBL" id="JRKL02000766">
    <property type="protein sequence ID" value="KAF3968477.1"/>
    <property type="molecule type" value="Genomic_DNA"/>
</dbReference>
<dbReference type="PANTHER" id="PTHR36766">
    <property type="entry name" value="PLANT BROAD-SPECTRUM MILDEW RESISTANCE PROTEIN RPW8"/>
    <property type="match status" value="1"/>
</dbReference>
<dbReference type="OrthoDB" id="26890at2759"/>
<dbReference type="SUPFAM" id="SSF52058">
    <property type="entry name" value="L domain-like"/>
    <property type="match status" value="1"/>
</dbReference>
<evidence type="ECO:0000256" key="1">
    <source>
        <dbReference type="ARBA" id="ARBA00022821"/>
    </source>
</evidence>
<keyword evidence="3" id="KW-1185">Reference proteome</keyword>
<gene>
    <name evidence="2" type="ORF">CMV_007632</name>
</gene>
<evidence type="ECO:0000313" key="2">
    <source>
        <dbReference type="EMBL" id="KAF3968477.1"/>
    </source>
</evidence>
<dbReference type="GO" id="GO:0006952">
    <property type="term" value="P:defense response"/>
    <property type="evidence" value="ECO:0007669"/>
    <property type="project" value="UniProtKB-KW"/>
</dbReference>
<dbReference type="InterPro" id="IPR032675">
    <property type="entry name" value="LRR_dom_sf"/>
</dbReference>
<sequence>MESIANNLPNNASLEYLHIESCAELKSLPVGLHKLCHLNKIEIWSCPSFVSFPDGGLFPTSLRELSIHGCEKLEAWPNCMPNLNSLHIVNCPSVIYFPEEGYPTSLTSLSFGGENIYWQSFPDEQDGKLTMTLPSSLTQLSIWSIPNIVILSSLGFQNLSALEQLYIRYCPKLASLPEKGLPPSLLQLYINECPLLKQHCKKGGREWSKIANVPCVEIDRGLSMSWRRSSNKKIVKQRAIFTHNSYSFLPVLQQRLASELLNVLLEFQNMEVISKCAENGRMPF</sequence>